<accession>A0AAN6YYV4</accession>
<sequence length="300" mass="31540">MRQGKRSIAAYIPEFERKLFEARADQWPDEARITLLVVSLNRETQDRLEGKDWPETHTQFTAFLRRQESAFVSTSDTASTVADRQLNDDPMDIDVNRAEVADSADAEALGVGAVVVVVVAMAPLAVVVALAANPIPLAGGGGCNGPDCPKDGPKDCEGSDCGCDANKKVTQYGVLCSKTVALTTTITGTCSTTKCVTTSCGTATTSTSTTTKTESEAVTMTAMGDTYPTVDPAGALATSVYNDALSWWSVEEAAYTSLASTTTSQAPAPSSTLGARCNNNAELFVGSDHGMPAGKRFERV</sequence>
<gene>
    <name evidence="2" type="ORF">N657DRAFT_693868</name>
</gene>
<protein>
    <recommendedName>
        <fullName evidence="4">Retrotransposon gag domain-containing protein</fullName>
    </recommendedName>
</protein>
<dbReference type="RefSeq" id="XP_062643058.1">
    <property type="nucleotide sequence ID" value="XM_062797249.1"/>
</dbReference>
<dbReference type="AlphaFoldDB" id="A0AAN6YYV4"/>
<keyword evidence="1" id="KW-0812">Transmembrane</keyword>
<organism evidence="2 3">
    <name type="scientific">Parathielavia appendiculata</name>
    <dbReference type="NCBI Taxonomy" id="2587402"/>
    <lineage>
        <taxon>Eukaryota</taxon>
        <taxon>Fungi</taxon>
        <taxon>Dikarya</taxon>
        <taxon>Ascomycota</taxon>
        <taxon>Pezizomycotina</taxon>
        <taxon>Sordariomycetes</taxon>
        <taxon>Sordariomycetidae</taxon>
        <taxon>Sordariales</taxon>
        <taxon>Chaetomiaceae</taxon>
        <taxon>Parathielavia</taxon>
    </lineage>
</organism>
<dbReference type="EMBL" id="MU853251">
    <property type="protein sequence ID" value="KAK4119285.1"/>
    <property type="molecule type" value="Genomic_DNA"/>
</dbReference>
<dbReference type="GeneID" id="87834016"/>
<feature type="transmembrane region" description="Helical" evidence="1">
    <location>
        <begin position="108"/>
        <end position="132"/>
    </location>
</feature>
<name>A0AAN6YYV4_9PEZI</name>
<proteinExistence type="predicted"/>
<keyword evidence="3" id="KW-1185">Reference proteome</keyword>
<evidence type="ECO:0000313" key="3">
    <source>
        <dbReference type="Proteomes" id="UP001302602"/>
    </source>
</evidence>
<evidence type="ECO:0008006" key="4">
    <source>
        <dbReference type="Google" id="ProtNLM"/>
    </source>
</evidence>
<keyword evidence="1" id="KW-0472">Membrane</keyword>
<reference evidence="2" key="2">
    <citation type="submission" date="2023-05" db="EMBL/GenBank/DDBJ databases">
        <authorList>
            <consortium name="Lawrence Berkeley National Laboratory"/>
            <person name="Steindorff A."/>
            <person name="Hensen N."/>
            <person name="Bonometti L."/>
            <person name="Westerberg I."/>
            <person name="Brannstrom I.O."/>
            <person name="Guillou S."/>
            <person name="Cros-Aarteil S."/>
            <person name="Calhoun S."/>
            <person name="Haridas S."/>
            <person name="Kuo A."/>
            <person name="Mondo S."/>
            <person name="Pangilinan J."/>
            <person name="Riley R."/>
            <person name="Labutti K."/>
            <person name="Andreopoulos B."/>
            <person name="Lipzen A."/>
            <person name="Chen C."/>
            <person name="Yanf M."/>
            <person name="Daum C."/>
            <person name="Ng V."/>
            <person name="Clum A."/>
            <person name="Ohm R."/>
            <person name="Martin F."/>
            <person name="Silar P."/>
            <person name="Natvig D."/>
            <person name="Lalanne C."/>
            <person name="Gautier V."/>
            <person name="Ament-Velasquez S.L."/>
            <person name="Kruys A."/>
            <person name="Hutchinson M.I."/>
            <person name="Powell A.J."/>
            <person name="Barry K."/>
            <person name="Miller A.N."/>
            <person name="Grigoriev I.V."/>
            <person name="Debuchy R."/>
            <person name="Gladieux P."/>
            <person name="Thoren M.H."/>
            <person name="Johannesson H."/>
        </authorList>
    </citation>
    <scope>NUCLEOTIDE SEQUENCE</scope>
    <source>
        <strain evidence="2">CBS 731.68</strain>
    </source>
</reference>
<keyword evidence="1" id="KW-1133">Transmembrane helix</keyword>
<comment type="caution">
    <text evidence="2">The sequence shown here is derived from an EMBL/GenBank/DDBJ whole genome shotgun (WGS) entry which is preliminary data.</text>
</comment>
<evidence type="ECO:0000256" key="1">
    <source>
        <dbReference type="SAM" id="Phobius"/>
    </source>
</evidence>
<evidence type="ECO:0000313" key="2">
    <source>
        <dbReference type="EMBL" id="KAK4119285.1"/>
    </source>
</evidence>
<dbReference type="Proteomes" id="UP001302602">
    <property type="component" value="Unassembled WGS sequence"/>
</dbReference>
<reference evidence="2" key="1">
    <citation type="journal article" date="2023" name="Mol. Phylogenet. Evol.">
        <title>Genome-scale phylogeny and comparative genomics of the fungal order Sordariales.</title>
        <authorList>
            <person name="Hensen N."/>
            <person name="Bonometti L."/>
            <person name="Westerberg I."/>
            <person name="Brannstrom I.O."/>
            <person name="Guillou S."/>
            <person name="Cros-Aarteil S."/>
            <person name="Calhoun S."/>
            <person name="Haridas S."/>
            <person name="Kuo A."/>
            <person name="Mondo S."/>
            <person name="Pangilinan J."/>
            <person name="Riley R."/>
            <person name="LaButti K."/>
            <person name="Andreopoulos B."/>
            <person name="Lipzen A."/>
            <person name="Chen C."/>
            <person name="Yan M."/>
            <person name="Daum C."/>
            <person name="Ng V."/>
            <person name="Clum A."/>
            <person name="Steindorff A."/>
            <person name="Ohm R.A."/>
            <person name="Martin F."/>
            <person name="Silar P."/>
            <person name="Natvig D.O."/>
            <person name="Lalanne C."/>
            <person name="Gautier V."/>
            <person name="Ament-Velasquez S.L."/>
            <person name="Kruys A."/>
            <person name="Hutchinson M.I."/>
            <person name="Powell A.J."/>
            <person name="Barry K."/>
            <person name="Miller A.N."/>
            <person name="Grigoriev I.V."/>
            <person name="Debuchy R."/>
            <person name="Gladieux P."/>
            <person name="Hiltunen Thoren M."/>
            <person name="Johannesson H."/>
        </authorList>
    </citation>
    <scope>NUCLEOTIDE SEQUENCE</scope>
    <source>
        <strain evidence="2">CBS 731.68</strain>
    </source>
</reference>